<name>A0A292Z9F1_SPHSA</name>
<reference evidence="1 2" key="2">
    <citation type="journal article" date="2013" name="Environ. Sci. Technol.">
        <title>The 4-tert-butylphenol-utilizing bacterium Sphingobium fuliginis OMI can degrade bisphenols via phenolic ring hydroxylation and meta-cleavage pathway.</title>
        <authorList>
            <person name="Ogata Y."/>
            <person name="Goda S."/>
            <person name="Toyama T."/>
            <person name="Sei K."/>
            <person name="Ike M."/>
        </authorList>
    </citation>
    <scope>NUCLEOTIDE SEQUENCE [LARGE SCALE GENOMIC DNA]</scope>
    <source>
        <strain evidence="1 2">OMI</strain>
    </source>
</reference>
<dbReference type="Proteomes" id="UP000221538">
    <property type="component" value="Unassembled WGS sequence"/>
</dbReference>
<evidence type="ECO:0000313" key="2">
    <source>
        <dbReference type="Proteomes" id="UP000221538"/>
    </source>
</evidence>
<dbReference type="InterPro" id="IPR010982">
    <property type="entry name" value="Lambda_DNA-bd_dom_sf"/>
</dbReference>
<dbReference type="SUPFAM" id="SSF47413">
    <property type="entry name" value="lambda repressor-like DNA-binding domains"/>
    <property type="match status" value="1"/>
</dbReference>
<protein>
    <submittedName>
        <fullName evidence="1">Uncharacterized protein</fullName>
    </submittedName>
</protein>
<organism evidence="1 2">
    <name type="scientific">Sphingobium fuliginis (strain ATCC 27551)</name>
    <dbReference type="NCBI Taxonomy" id="336203"/>
    <lineage>
        <taxon>Bacteria</taxon>
        <taxon>Pseudomonadati</taxon>
        <taxon>Pseudomonadota</taxon>
        <taxon>Alphaproteobacteria</taxon>
        <taxon>Sphingomonadales</taxon>
        <taxon>Sphingomonadaceae</taxon>
        <taxon>Sphingobium</taxon>
    </lineage>
</organism>
<dbReference type="GO" id="GO:0003677">
    <property type="term" value="F:DNA binding"/>
    <property type="evidence" value="ECO:0007669"/>
    <property type="project" value="InterPro"/>
</dbReference>
<evidence type="ECO:0000313" key="1">
    <source>
        <dbReference type="EMBL" id="GAY19503.1"/>
    </source>
</evidence>
<proteinExistence type="predicted"/>
<dbReference type="RefSeq" id="WP_066488205.1">
    <property type="nucleotide sequence ID" value="NZ_BEWI01000026.1"/>
</dbReference>
<gene>
    <name evidence="1" type="ORF">SFOMI_0022</name>
</gene>
<dbReference type="EMBL" id="BEWI01000026">
    <property type="protein sequence ID" value="GAY19503.1"/>
    <property type="molecule type" value="Genomic_DNA"/>
</dbReference>
<dbReference type="AlphaFoldDB" id="A0A292Z9F1"/>
<dbReference type="Gene3D" id="1.10.260.40">
    <property type="entry name" value="lambda repressor-like DNA-binding domains"/>
    <property type="match status" value="1"/>
</dbReference>
<accession>A0A292Z9F1</accession>
<comment type="caution">
    <text evidence="1">The sequence shown here is derived from an EMBL/GenBank/DDBJ whole genome shotgun (WGS) entry which is preliminary data.</text>
</comment>
<reference evidence="1 2" key="1">
    <citation type="journal article" date="2013" name="Biodegradation">
        <title>Occurrence of 4-tert-butylphenol (4-t-BP) biodegradation in an aquatic sample caused by the presence of Spirodela polyrrhiza and isolation of a 4-t-BP-utilizing bacterium.</title>
        <authorList>
            <person name="Ogata Y."/>
            <person name="Toyama T."/>
            <person name="Yu N."/>
            <person name="Wang X."/>
            <person name="Sei K."/>
            <person name="Ike M."/>
        </authorList>
    </citation>
    <scope>NUCLEOTIDE SEQUENCE [LARGE SCALE GENOMIC DNA]</scope>
    <source>
        <strain evidence="1 2">OMI</strain>
    </source>
</reference>
<sequence>MADNKHRGPTLDSFLEEEGVLAEFQAKAIKEVIAWQLAEAMKERKLSKNRLATMMHTSRTQVDRVLDPENGNVTIETLQRAAAVVGRRVQLALV</sequence>